<dbReference type="OrthoDB" id="9800582at2"/>
<dbReference type="InterPro" id="IPR026591">
    <property type="entry name" value="Sirtuin_cat_small_dom_sf"/>
</dbReference>
<dbReference type="RefSeq" id="WP_126779801.1">
    <property type="nucleotide sequence ID" value="NZ_PIQC01000001.1"/>
</dbReference>
<gene>
    <name evidence="6" type="ORF">CWI78_02095</name>
</gene>
<dbReference type="AlphaFoldDB" id="A0A432Z5U5"/>
<evidence type="ECO:0000313" key="7">
    <source>
        <dbReference type="Proteomes" id="UP000288058"/>
    </source>
</evidence>
<feature type="domain" description="Deacetylase sirtuin-type" evidence="5">
    <location>
        <begin position="2"/>
        <end position="271"/>
    </location>
</feature>
<dbReference type="SUPFAM" id="SSF52467">
    <property type="entry name" value="DHS-like NAD/FAD-binding domain"/>
    <property type="match status" value="1"/>
</dbReference>
<keyword evidence="2" id="KW-0808">Transferase</keyword>
<accession>A0A432Z5U5</accession>
<dbReference type="PANTHER" id="PTHR11085">
    <property type="entry name" value="NAD-DEPENDENT PROTEIN DEACYLASE SIRTUIN-5, MITOCHONDRIAL-RELATED"/>
    <property type="match status" value="1"/>
</dbReference>
<dbReference type="InterPro" id="IPR003000">
    <property type="entry name" value="Sirtuin"/>
</dbReference>
<dbReference type="InterPro" id="IPR029035">
    <property type="entry name" value="DHS-like_NAD/FAD-binding_dom"/>
</dbReference>
<feature type="binding site" evidence="4">
    <location>
        <position position="182"/>
    </location>
    <ligand>
        <name>Zn(2+)</name>
        <dbReference type="ChEBI" id="CHEBI:29105"/>
    </ligand>
</feature>
<dbReference type="NCBIfam" id="NF003738">
    <property type="entry name" value="PRK05333.1"/>
    <property type="match status" value="1"/>
</dbReference>
<feature type="binding site" evidence="4">
    <location>
        <position position="185"/>
    </location>
    <ligand>
        <name>Zn(2+)</name>
        <dbReference type="ChEBI" id="CHEBI:29105"/>
    </ligand>
</feature>
<feature type="binding site" evidence="4">
    <location>
        <position position="132"/>
    </location>
    <ligand>
        <name>Zn(2+)</name>
        <dbReference type="ChEBI" id="CHEBI:29105"/>
    </ligand>
</feature>
<organism evidence="6 7">
    <name type="scientific">Idiomarina ramblicola</name>
    <dbReference type="NCBI Taxonomy" id="263724"/>
    <lineage>
        <taxon>Bacteria</taxon>
        <taxon>Pseudomonadati</taxon>
        <taxon>Pseudomonadota</taxon>
        <taxon>Gammaproteobacteria</taxon>
        <taxon>Alteromonadales</taxon>
        <taxon>Idiomarinaceae</taxon>
        <taxon>Idiomarina</taxon>
    </lineage>
</organism>
<protein>
    <recommendedName>
        <fullName evidence="1">protein acetyllysine N-acetyltransferase</fullName>
        <ecNumber evidence="1">2.3.1.286</ecNumber>
    </recommendedName>
</protein>
<dbReference type="InterPro" id="IPR026590">
    <property type="entry name" value="Ssirtuin_cat_dom"/>
</dbReference>
<keyword evidence="7" id="KW-1185">Reference proteome</keyword>
<evidence type="ECO:0000256" key="4">
    <source>
        <dbReference type="PROSITE-ProRule" id="PRU00236"/>
    </source>
</evidence>
<dbReference type="GO" id="GO:0017136">
    <property type="term" value="F:histone deacetylase activity, NAD-dependent"/>
    <property type="evidence" value="ECO:0007669"/>
    <property type="project" value="TreeGrafter"/>
</dbReference>
<keyword evidence="4" id="KW-0862">Zinc</keyword>
<dbReference type="Gene3D" id="3.40.50.1220">
    <property type="entry name" value="TPP-binding domain"/>
    <property type="match status" value="1"/>
</dbReference>
<feature type="binding site" evidence="4">
    <location>
        <position position="135"/>
    </location>
    <ligand>
        <name>Zn(2+)</name>
        <dbReference type="ChEBI" id="CHEBI:29105"/>
    </ligand>
</feature>
<dbReference type="PANTHER" id="PTHR11085:SF10">
    <property type="entry name" value="NAD-DEPENDENT PROTEIN DEACYLASE SIRTUIN-5, MITOCHONDRIAL-RELATED"/>
    <property type="match status" value="1"/>
</dbReference>
<keyword evidence="4" id="KW-0479">Metal-binding</keyword>
<evidence type="ECO:0000256" key="3">
    <source>
        <dbReference type="ARBA" id="ARBA00023027"/>
    </source>
</evidence>
<dbReference type="GO" id="GO:0046872">
    <property type="term" value="F:metal ion binding"/>
    <property type="evidence" value="ECO:0007669"/>
    <property type="project" value="UniProtKB-KW"/>
</dbReference>
<reference evidence="7" key="1">
    <citation type="journal article" date="2018" name="Front. Microbiol.">
        <title>Genome-Based Analysis Reveals the Taxonomy and Diversity of the Family Idiomarinaceae.</title>
        <authorList>
            <person name="Liu Y."/>
            <person name="Lai Q."/>
            <person name="Shao Z."/>
        </authorList>
    </citation>
    <scope>NUCLEOTIDE SEQUENCE [LARGE SCALE GENOMIC DNA]</scope>
    <source>
        <strain evidence="7">R22</strain>
    </source>
</reference>
<name>A0A432Z5U5_9GAMM</name>
<feature type="active site" description="Proton acceptor" evidence="4">
    <location>
        <position position="124"/>
    </location>
</feature>
<dbReference type="Proteomes" id="UP000288058">
    <property type="component" value="Unassembled WGS sequence"/>
</dbReference>
<keyword evidence="3" id="KW-0520">NAD</keyword>
<dbReference type="EC" id="2.3.1.286" evidence="1"/>
<proteinExistence type="predicted"/>
<evidence type="ECO:0000313" key="6">
    <source>
        <dbReference type="EMBL" id="RUO73260.1"/>
    </source>
</evidence>
<dbReference type="PROSITE" id="PS50305">
    <property type="entry name" value="SIRTUIN"/>
    <property type="match status" value="1"/>
</dbReference>
<evidence type="ECO:0000256" key="2">
    <source>
        <dbReference type="ARBA" id="ARBA00022679"/>
    </source>
</evidence>
<dbReference type="InterPro" id="IPR050134">
    <property type="entry name" value="NAD-dep_sirtuin_deacylases"/>
</dbReference>
<dbReference type="Pfam" id="PF02146">
    <property type="entry name" value="SIR2"/>
    <property type="match status" value="1"/>
</dbReference>
<dbReference type="Gene3D" id="3.30.1600.10">
    <property type="entry name" value="SIR2/SIRT2 'Small Domain"/>
    <property type="match status" value="1"/>
</dbReference>
<dbReference type="GO" id="GO:0070403">
    <property type="term" value="F:NAD+ binding"/>
    <property type="evidence" value="ECO:0007669"/>
    <property type="project" value="InterPro"/>
</dbReference>
<sequence>MTITDPIQARDVLMEFLHKHAPVTIITGAGMSTDSGIPDYRDSDGEWKRTPPVQHQDYMRSEAVRKRYWARSLFGWPVLYHAKPNSAHYAITQLQQQGLVRHIITQNVDGLHQKAGAKSVINLHGYANDMVCMNCRQISPRLDMHERSLKMNPDFAALEAVAAPDGDADLEADFEKFNVASCMSCGGILKPDVVYFGDNVPRLRVEEAQKALKESNALLAIGTSLMVFSGYRFARQAHQNNQPIALLTLGKTRADDLADMKLNCSIRDVLL</sequence>
<comment type="caution">
    <text evidence="6">The sequence shown here is derived from an EMBL/GenBank/DDBJ whole genome shotgun (WGS) entry which is preliminary data.</text>
</comment>
<evidence type="ECO:0000259" key="5">
    <source>
        <dbReference type="PROSITE" id="PS50305"/>
    </source>
</evidence>
<dbReference type="EMBL" id="PIQC01000001">
    <property type="protein sequence ID" value="RUO73260.1"/>
    <property type="molecule type" value="Genomic_DNA"/>
</dbReference>
<evidence type="ECO:0000256" key="1">
    <source>
        <dbReference type="ARBA" id="ARBA00012928"/>
    </source>
</evidence>